<dbReference type="Gene3D" id="3.40.190.10">
    <property type="entry name" value="Periplasmic binding protein-like II"/>
    <property type="match status" value="2"/>
</dbReference>
<reference evidence="2" key="1">
    <citation type="submission" date="2020-12" db="EMBL/GenBank/DDBJ databases">
        <title>The genome sequence of Inhella sp. 4Y17.</title>
        <authorList>
            <person name="Liu Y."/>
        </authorList>
    </citation>
    <scope>NUCLEOTIDE SEQUENCE</scope>
    <source>
        <strain evidence="2">4Y10</strain>
    </source>
</reference>
<feature type="chain" id="PRO_5036700093" description="Solute-binding protein family 3/N-terminal domain-containing protein" evidence="1">
    <location>
        <begin position="22"/>
        <end position="276"/>
    </location>
</feature>
<name>A0A931NBZ0_9BURK</name>
<dbReference type="AlphaFoldDB" id="A0A931NBZ0"/>
<proteinExistence type="predicted"/>
<keyword evidence="3" id="KW-1185">Reference proteome</keyword>
<organism evidence="2 3">
    <name type="scientific">Inhella gelatinilytica</name>
    <dbReference type="NCBI Taxonomy" id="2795030"/>
    <lineage>
        <taxon>Bacteria</taxon>
        <taxon>Pseudomonadati</taxon>
        <taxon>Pseudomonadota</taxon>
        <taxon>Betaproteobacteria</taxon>
        <taxon>Burkholderiales</taxon>
        <taxon>Sphaerotilaceae</taxon>
        <taxon>Inhella</taxon>
    </lineage>
</organism>
<dbReference type="EMBL" id="JAEDAL010000001">
    <property type="protein sequence ID" value="MBH9551432.1"/>
    <property type="molecule type" value="Genomic_DNA"/>
</dbReference>
<keyword evidence="1" id="KW-0732">Signal</keyword>
<dbReference type="Proteomes" id="UP000620139">
    <property type="component" value="Unassembled WGS sequence"/>
</dbReference>
<evidence type="ECO:0000313" key="2">
    <source>
        <dbReference type="EMBL" id="MBH9551432.1"/>
    </source>
</evidence>
<comment type="caution">
    <text evidence="2">The sequence shown here is derived from an EMBL/GenBank/DDBJ whole genome shotgun (WGS) entry which is preliminary data.</text>
</comment>
<protein>
    <recommendedName>
        <fullName evidence="4">Solute-binding protein family 3/N-terminal domain-containing protein</fullName>
    </recommendedName>
</protein>
<evidence type="ECO:0008006" key="4">
    <source>
        <dbReference type="Google" id="ProtNLM"/>
    </source>
</evidence>
<gene>
    <name evidence="2" type="ORF">I7X43_01110</name>
</gene>
<evidence type="ECO:0000313" key="3">
    <source>
        <dbReference type="Proteomes" id="UP000620139"/>
    </source>
</evidence>
<evidence type="ECO:0000256" key="1">
    <source>
        <dbReference type="SAM" id="SignalP"/>
    </source>
</evidence>
<feature type="signal peptide" evidence="1">
    <location>
        <begin position="1"/>
        <end position="21"/>
    </location>
</feature>
<accession>A0A931NBZ0</accession>
<dbReference type="RefSeq" id="WP_198099046.1">
    <property type="nucleotide sequence ID" value="NZ_JAEDAL010000001.1"/>
</dbReference>
<dbReference type="SUPFAM" id="SSF53850">
    <property type="entry name" value="Periplasmic binding protein-like II"/>
    <property type="match status" value="1"/>
</dbReference>
<sequence length="276" mass="30587">MPAFVALLTMLWLLLAPAARAGCSREIYVPVSPLGLMVTVHKGQPGGAFVEVLQEAGRATGCRFRFEPMPRARQEMLFLARRSDLMLPAQRTDRRDPFGQHVAMLQVRPTLVALRPLSTHVINTTTLLHDSTLRVAVLRGVDNGPAYRELLTQLRQRERLVVEADTVGVLRALREGLADAALMNPVILQGHLLQAEQTDLRELATHLSARALPELDWGTTGFYLALDPLPPSDRQLLAATLSAPTVRARLWRQLRERYPGPLLDAGYRPLPESPGP</sequence>